<evidence type="ECO:0000313" key="3">
    <source>
        <dbReference type="EMBL" id="OIQ67396.1"/>
    </source>
</evidence>
<proteinExistence type="predicted"/>
<keyword evidence="2" id="KW-0234">DNA repair</keyword>
<keyword evidence="3" id="KW-0326">Glycosidase</keyword>
<dbReference type="GO" id="GO:0043916">
    <property type="term" value="F:DNA-7-methylguanine glycosylase activity"/>
    <property type="evidence" value="ECO:0007669"/>
    <property type="project" value="TreeGrafter"/>
</dbReference>
<keyword evidence="3" id="KW-0378">Hydrolase</keyword>
<dbReference type="GO" id="GO:0032131">
    <property type="term" value="F:alkylated DNA binding"/>
    <property type="evidence" value="ECO:0007669"/>
    <property type="project" value="TreeGrafter"/>
</dbReference>
<dbReference type="PANTHER" id="PTHR43003">
    <property type="entry name" value="DNA-3-METHYLADENINE GLYCOSYLASE"/>
    <property type="match status" value="1"/>
</dbReference>
<dbReference type="PANTHER" id="PTHR43003:SF13">
    <property type="entry name" value="DNA-3-METHYLADENINE GLYCOSYLASE 2"/>
    <property type="match status" value="1"/>
</dbReference>
<reference evidence="3" key="1">
    <citation type="submission" date="2016-10" db="EMBL/GenBank/DDBJ databases">
        <title>Sequence of Gallionella enrichment culture.</title>
        <authorList>
            <person name="Poehlein A."/>
            <person name="Muehling M."/>
            <person name="Daniel R."/>
        </authorList>
    </citation>
    <scope>NUCLEOTIDE SEQUENCE</scope>
</reference>
<dbReference type="GO" id="GO:0032993">
    <property type="term" value="C:protein-DNA complex"/>
    <property type="evidence" value="ECO:0007669"/>
    <property type="project" value="TreeGrafter"/>
</dbReference>
<dbReference type="EMBL" id="MLJW01005956">
    <property type="protein sequence ID" value="OIQ67396.1"/>
    <property type="molecule type" value="Genomic_DNA"/>
</dbReference>
<evidence type="ECO:0000256" key="1">
    <source>
        <dbReference type="ARBA" id="ARBA00022763"/>
    </source>
</evidence>
<gene>
    <name evidence="3" type="primary">alkA_17</name>
    <name evidence="3" type="ORF">GALL_510270</name>
</gene>
<accession>A0A1J5PIM6</accession>
<dbReference type="EC" id="3.2.2.21" evidence="3"/>
<dbReference type="SUPFAM" id="SSF48150">
    <property type="entry name" value="DNA-glycosylase"/>
    <property type="match status" value="1"/>
</dbReference>
<dbReference type="InterPro" id="IPR051912">
    <property type="entry name" value="Alkylbase_DNA_Glycosylase/TA"/>
</dbReference>
<name>A0A1J5PIM6_9ZZZZ</name>
<dbReference type="GO" id="GO:0006285">
    <property type="term" value="P:base-excision repair, AP site formation"/>
    <property type="evidence" value="ECO:0007669"/>
    <property type="project" value="TreeGrafter"/>
</dbReference>
<dbReference type="InterPro" id="IPR011257">
    <property type="entry name" value="DNA_glycosylase"/>
</dbReference>
<dbReference type="AlphaFoldDB" id="A0A1J5PIM6"/>
<dbReference type="Gene3D" id="1.10.340.30">
    <property type="entry name" value="Hypothetical protein, domain 2"/>
    <property type="match status" value="1"/>
</dbReference>
<dbReference type="GO" id="GO:0006307">
    <property type="term" value="P:DNA alkylation repair"/>
    <property type="evidence" value="ECO:0007669"/>
    <property type="project" value="TreeGrafter"/>
</dbReference>
<organism evidence="3">
    <name type="scientific">mine drainage metagenome</name>
    <dbReference type="NCBI Taxonomy" id="410659"/>
    <lineage>
        <taxon>unclassified sequences</taxon>
        <taxon>metagenomes</taxon>
        <taxon>ecological metagenomes</taxon>
    </lineage>
</organism>
<dbReference type="Gene3D" id="1.10.1670.10">
    <property type="entry name" value="Helix-hairpin-Helix base-excision DNA repair enzymes (C-terminal)"/>
    <property type="match status" value="1"/>
</dbReference>
<evidence type="ECO:0000256" key="2">
    <source>
        <dbReference type="ARBA" id="ARBA00023204"/>
    </source>
</evidence>
<comment type="caution">
    <text evidence="3">The sequence shown here is derived from an EMBL/GenBank/DDBJ whole genome shotgun (WGS) entry which is preliminary data.</text>
</comment>
<protein>
    <submittedName>
        <fullName evidence="3">DNA-3-methyladenine glycosylase</fullName>
        <ecNumber evidence="3">3.2.2.21</ecNumber>
    </submittedName>
</protein>
<dbReference type="GO" id="GO:0005737">
    <property type="term" value="C:cytoplasm"/>
    <property type="evidence" value="ECO:0007669"/>
    <property type="project" value="TreeGrafter"/>
</dbReference>
<dbReference type="GO" id="GO:0008725">
    <property type="term" value="F:DNA-3-methyladenine glycosylase activity"/>
    <property type="evidence" value="ECO:0007669"/>
    <property type="project" value="TreeGrafter"/>
</dbReference>
<keyword evidence="1" id="KW-0227">DNA damage</keyword>
<dbReference type="InterPro" id="IPR023170">
    <property type="entry name" value="HhH_base_excis_C"/>
</dbReference>
<sequence length="102" mass="11027">MRSSLLALPGIGPWTADYIALRALGDPDVFPAGDLVLRRALGALDGRDPRTVDQVWAARRATAWQPWRGYGAQHLWSAVAAGDIVTSPARRPTPGPTREETP</sequence>